<comment type="caution">
    <text evidence="2">The sequence shown here is derived from an EMBL/GenBank/DDBJ whole genome shotgun (WGS) entry which is preliminary data.</text>
</comment>
<evidence type="ECO:0000313" key="2">
    <source>
        <dbReference type="EMBL" id="MCE7012182.1"/>
    </source>
</evidence>
<reference evidence="2 3" key="1">
    <citation type="submission" date="2021-12" db="EMBL/GenBank/DDBJ databases">
        <title>Genome sequence of Kibdelosporangium philippinense ATCC 49844.</title>
        <authorList>
            <person name="Fedorov E.A."/>
            <person name="Omeragic M."/>
            <person name="Shalygina K.F."/>
            <person name="Maclea K.S."/>
        </authorList>
    </citation>
    <scope>NUCLEOTIDE SEQUENCE [LARGE SCALE GENOMIC DNA]</scope>
    <source>
        <strain evidence="2 3">ATCC 49844</strain>
    </source>
</reference>
<name>A0ABS8ZWR5_9PSEU</name>
<keyword evidence="3" id="KW-1185">Reference proteome</keyword>
<feature type="non-terminal residue" evidence="2">
    <location>
        <position position="78"/>
    </location>
</feature>
<evidence type="ECO:0000256" key="1">
    <source>
        <dbReference type="SAM" id="MobiDB-lite"/>
    </source>
</evidence>
<accession>A0ABS8ZWR5</accession>
<sequence>MPEPSRSAGQRRKARSGKKVAARRDFEALRERRMRAAEMFDRGKRQVDVVVELGVSAQTASRWHRAWSAGGRQALAGA</sequence>
<dbReference type="Proteomes" id="UP001521150">
    <property type="component" value="Unassembled WGS sequence"/>
</dbReference>
<organism evidence="2 3">
    <name type="scientific">Kibdelosporangium philippinense</name>
    <dbReference type="NCBI Taxonomy" id="211113"/>
    <lineage>
        <taxon>Bacteria</taxon>
        <taxon>Bacillati</taxon>
        <taxon>Actinomycetota</taxon>
        <taxon>Actinomycetes</taxon>
        <taxon>Pseudonocardiales</taxon>
        <taxon>Pseudonocardiaceae</taxon>
        <taxon>Kibdelosporangium</taxon>
    </lineage>
</organism>
<dbReference type="Pfam" id="PF13384">
    <property type="entry name" value="HTH_23"/>
    <property type="match status" value="1"/>
</dbReference>
<feature type="region of interest" description="Disordered" evidence="1">
    <location>
        <begin position="1"/>
        <end position="23"/>
    </location>
</feature>
<gene>
    <name evidence="2" type="ORF">LWC34_56645</name>
</gene>
<proteinExistence type="predicted"/>
<dbReference type="EMBL" id="JAJVCN010000020">
    <property type="protein sequence ID" value="MCE7012182.1"/>
    <property type="molecule type" value="Genomic_DNA"/>
</dbReference>
<protein>
    <submittedName>
        <fullName evidence="2">Helix-turn-helix domain-containing protein</fullName>
    </submittedName>
</protein>
<dbReference type="RefSeq" id="WP_233735268.1">
    <property type="nucleotide sequence ID" value="NZ_JAJVCN010000020.1"/>
</dbReference>
<evidence type="ECO:0000313" key="3">
    <source>
        <dbReference type="Proteomes" id="UP001521150"/>
    </source>
</evidence>
<feature type="compositionally biased region" description="Basic residues" evidence="1">
    <location>
        <begin position="9"/>
        <end position="21"/>
    </location>
</feature>